<dbReference type="Pfam" id="PF24466">
    <property type="entry name" value="DUF7578"/>
    <property type="match status" value="2"/>
</dbReference>
<gene>
    <name evidence="3" type="ORF">MOQ_005013</name>
</gene>
<dbReference type="AlphaFoldDB" id="K2NQJ3"/>
<protein>
    <submittedName>
        <fullName evidence="3">Retrotransposon hot spot (RHS) protein, putative</fullName>
    </submittedName>
</protein>
<evidence type="ECO:0000259" key="2">
    <source>
        <dbReference type="Pfam" id="PF24466"/>
    </source>
</evidence>
<name>K2NQJ3_TRYCR</name>
<dbReference type="Proteomes" id="UP000007350">
    <property type="component" value="Unassembled WGS sequence"/>
</dbReference>
<dbReference type="InterPro" id="IPR056000">
    <property type="entry name" value="DUF7578"/>
</dbReference>
<feature type="domain" description="DUF7578" evidence="2">
    <location>
        <begin position="177"/>
        <end position="213"/>
    </location>
</feature>
<keyword evidence="4" id="KW-1185">Reference proteome</keyword>
<feature type="compositionally biased region" description="Basic and acidic residues" evidence="1">
    <location>
        <begin position="14"/>
        <end position="24"/>
    </location>
</feature>
<feature type="region of interest" description="Disordered" evidence="1">
    <location>
        <begin position="1"/>
        <end position="24"/>
    </location>
</feature>
<dbReference type="EMBL" id="AHKC01010979">
    <property type="protein sequence ID" value="EKF31152.1"/>
    <property type="molecule type" value="Genomic_DNA"/>
</dbReference>
<feature type="domain" description="DUF7578" evidence="2">
    <location>
        <begin position="44"/>
        <end position="106"/>
    </location>
</feature>
<sequence length="233" mass="27321">MAPRGISGDGSDAATRREVEEARRPQWTMSSTVEDILLEGDTLIRKMKLIDFLLNYFGGMAVVDERCNVAMEGFDQQLDDYVQDQRLLRRIFNLTEYKELEAISKLCDEDVVSLEEWRDYERKDTVTSFARRKINRVLTQVLSEERREAEARAEREKQVRFTVTTTIEDALFGGRVRVMDIKLNDSLTMELDGKGIVRANRNVILREFLMIPRVISEMREYCAKYRHCRYTKN</sequence>
<dbReference type="OrthoDB" id="252631at2759"/>
<evidence type="ECO:0000313" key="3">
    <source>
        <dbReference type="EMBL" id="EKF31152.1"/>
    </source>
</evidence>
<evidence type="ECO:0000313" key="4">
    <source>
        <dbReference type="Proteomes" id="UP000007350"/>
    </source>
</evidence>
<reference evidence="3 4" key="1">
    <citation type="journal article" date="2012" name="BMC Genomics">
        <title>Comparative genomic analysis of human infective Trypanosoma cruzi lineages with the bat-restricted subspecies T. cruzi marinkellei.</title>
        <authorList>
            <person name="Franzen O."/>
            <person name="Talavera-Lopez C."/>
            <person name="Ochaya S."/>
            <person name="Butler C.E."/>
            <person name="Messenger L.A."/>
            <person name="Lewis M.D."/>
            <person name="Llewellyn M.S."/>
            <person name="Marinkelle C.J."/>
            <person name="Tyler K.M."/>
            <person name="Miles M.A."/>
            <person name="Andersson B."/>
        </authorList>
    </citation>
    <scope>NUCLEOTIDE SEQUENCE [LARGE SCALE GENOMIC DNA]</scope>
    <source>
        <strain evidence="3 4">B7</strain>
    </source>
</reference>
<accession>K2NQJ3</accession>
<evidence type="ECO:0000256" key="1">
    <source>
        <dbReference type="SAM" id="MobiDB-lite"/>
    </source>
</evidence>
<comment type="caution">
    <text evidence="3">The sequence shown here is derived from an EMBL/GenBank/DDBJ whole genome shotgun (WGS) entry which is preliminary data.</text>
</comment>
<organism evidence="3 4">
    <name type="scientific">Trypanosoma cruzi marinkellei</name>
    <dbReference type="NCBI Taxonomy" id="85056"/>
    <lineage>
        <taxon>Eukaryota</taxon>
        <taxon>Discoba</taxon>
        <taxon>Euglenozoa</taxon>
        <taxon>Kinetoplastea</taxon>
        <taxon>Metakinetoplastina</taxon>
        <taxon>Trypanosomatida</taxon>
        <taxon>Trypanosomatidae</taxon>
        <taxon>Trypanosoma</taxon>
        <taxon>Schizotrypanum</taxon>
    </lineage>
</organism>
<proteinExistence type="predicted"/>